<dbReference type="EMBL" id="JAQQAL010000003">
    <property type="protein sequence ID" value="MDC7225201.1"/>
    <property type="molecule type" value="Genomic_DNA"/>
</dbReference>
<dbReference type="Gene3D" id="3.30.2400.10">
    <property type="entry name" value="Major capsid protein gp5"/>
    <property type="match status" value="1"/>
</dbReference>
<accession>A0AAJ1IFC4</accession>
<gene>
    <name evidence="3" type="ORF">PQJ61_00390</name>
</gene>
<dbReference type="InterPro" id="IPR054612">
    <property type="entry name" value="Phage_capsid-like_C"/>
</dbReference>
<comment type="caution">
    <text evidence="3">The sequence shown here is derived from an EMBL/GenBank/DDBJ whole genome shotgun (WGS) entry which is preliminary data.</text>
</comment>
<evidence type="ECO:0000313" key="4">
    <source>
        <dbReference type="Proteomes" id="UP001221217"/>
    </source>
</evidence>
<feature type="domain" description="Phage capsid-like C-terminal" evidence="2">
    <location>
        <begin position="1"/>
        <end position="261"/>
    </location>
</feature>
<evidence type="ECO:0000256" key="1">
    <source>
        <dbReference type="ARBA" id="ARBA00004328"/>
    </source>
</evidence>
<reference evidence="3 4" key="1">
    <citation type="submission" date="2022-12" db="EMBL/GenBank/DDBJ databases">
        <title>Metagenome assembled genome from gulf of manar.</title>
        <authorList>
            <person name="Kohli P."/>
            <person name="Pk S."/>
            <person name="Venkata Ramana C."/>
            <person name="Sasikala C."/>
        </authorList>
    </citation>
    <scope>NUCLEOTIDE SEQUENCE [LARGE SCALE GENOMIC DNA]</scope>
    <source>
        <strain evidence="3">JB008</strain>
    </source>
</reference>
<evidence type="ECO:0000313" key="3">
    <source>
        <dbReference type="EMBL" id="MDC7225201.1"/>
    </source>
</evidence>
<dbReference type="Proteomes" id="UP001221217">
    <property type="component" value="Unassembled WGS sequence"/>
</dbReference>
<protein>
    <submittedName>
        <fullName evidence="3">Phage major capsid protein</fullName>
    </submittedName>
</protein>
<proteinExistence type="predicted"/>
<dbReference type="NCBIfam" id="TIGR01554">
    <property type="entry name" value="major_cap_HK97"/>
    <property type="match status" value="1"/>
</dbReference>
<dbReference type="Gene3D" id="3.30.2320.10">
    <property type="entry name" value="hypothetical protein PF0899 domain"/>
    <property type="match status" value="1"/>
</dbReference>
<dbReference type="Pfam" id="PF05065">
    <property type="entry name" value="Phage_capsid"/>
    <property type="match status" value="1"/>
</dbReference>
<dbReference type="SUPFAM" id="SSF56563">
    <property type="entry name" value="Major capsid protein gp5"/>
    <property type="match status" value="1"/>
</dbReference>
<sequence length="273" mass="31066">IMTEAARKSVMMNLVTNRPMSGPSVFLSQRSRGGVMLSWLTSYGQEITGSKPEMEPRVELKAYTLAGFIPWYDEFEEDIYADLGRMFVEEFIEAYGREFDKQCLTADAAPFTGAMKAAGIESHMIKSSSMYGISFLDFREAALKVPETERRDCAWFINETVLSRVTSERDSEGRPIWRGPNDGKPGRIDGYPYHECDILPQTGENIKNAPFAIFMNPKRIKHGNRKGMELKRFDGTTESLKHGEIFLRFRKRDGFLVTRPKKNMVTLKCKGGN</sequence>
<evidence type="ECO:0000259" key="2">
    <source>
        <dbReference type="Pfam" id="PF05065"/>
    </source>
</evidence>
<dbReference type="AlphaFoldDB" id="A0AAJ1IFC4"/>
<organism evidence="3 4">
    <name type="scientific">Candidatus Thalassospirochaeta sargassi</name>
    <dbReference type="NCBI Taxonomy" id="3119039"/>
    <lineage>
        <taxon>Bacteria</taxon>
        <taxon>Pseudomonadati</taxon>
        <taxon>Spirochaetota</taxon>
        <taxon>Spirochaetia</taxon>
        <taxon>Spirochaetales</taxon>
        <taxon>Spirochaetaceae</taxon>
        <taxon>Candidatus Thalassospirochaeta</taxon>
    </lineage>
</organism>
<name>A0AAJ1IFC4_9SPIO</name>
<comment type="subcellular location">
    <subcellularLocation>
        <location evidence="1">Virion</location>
    </subcellularLocation>
</comment>
<dbReference type="InterPro" id="IPR024455">
    <property type="entry name" value="Phage_capsid"/>
</dbReference>
<feature type="non-terminal residue" evidence="3">
    <location>
        <position position="1"/>
    </location>
</feature>